<organism evidence="1">
    <name type="scientific">viral metagenome</name>
    <dbReference type="NCBI Taxonomy" id="1070528"/>
    <lineage>
        <taxon>unclassified sequences</taxon>
        <taxon>metagenomes</taxon>
        <taxon>organismal metagenomes</taxon>
    </lineage>
</organism>
<sequence>MSLGIEVYDMIDNKLLNKGGVPFAILSDDSINVIKEKIFCLMGNDNEEDSYIKYYPNFVKVVDDSGKRVELCEKSSMNKIYISSIVDDIKNKGSSIVDLYFNLDTDIFYDLYDKLKVEYEELMEEDLIFVVKYNLLRELRDDSMLNQITLIEPGIDNIITDYVDTIKRKRLDMKKGHMNIQKSLSEFYDLVYKTQEFPEINNIKYTGVVLSLGDRSSKKFIKLSQIFNVFELSKEMPFIALANKEGDPMVKIYNDILNMLSEKEMKSWILNEKKKLNQTSYKKIKGLMIKYKINNTFLTLNLMENGYMNIKINFADNEVKMLDEIIDIMKLGVNNIISYINSLGGIFSKSQKLKVVENIYKIESVTAVVETTKLIDMETLKGVLFKAGYSDIFAIKDTKSQEMVSMYYKKMCKMNVEDMETKGITVTVRNNPYKLDSSLINVYSALNISSIERIAKMLILMTKTKARKKYINPIVAHLVDTEKGEQKITSKANIKMIREQGGVNLSSKKCQKQRQPKVLDGSMEYKLAKDDSYLLEFKGNKYLCPNIEYPYPGFIGDNLPCCFNKPQRHTEKYIRNMHPELNDILVRPSNFKVDITKDNVTFETYVIKVVSDYMPMMNERNSLPRYYYISEEKDLVPIKNDDLVSRLEILENEKEIWLNEVSLATLVFEPPKNKCNNTPNMEIKSDINLNAPCEHHEKNKIFGYNQNSFPCCFANRLDPYVKRVKKVDDTKVKDYILQQDKILNPEKIGILPPNIDNIFNNLSNRDANTKFYKRGVLTGQSLHSSFINAVLYGSNYRIKNANDFIKYIIEYLDTNPDEFQKLNGGDIARKYGSLKGFIKNISNSSWYDLLDITQRLVGCNILVINIPYIPNKLELDYKNTRLHCAYNIKMDNRYPYIILIKKKNTFENVIEMDKGKNIVAYNFKYDSSSNIKENVVNFLLDFYESTCIKEDIFPENFKYDKLYTNDELHNFIKDTAVKIKFQLLNEYNKVNMVVTDNNVILPIKQNGIKDYAPFMSVEEYLKDNLLTLEEYIRGITLINKYIPNPINILGVTIEDNKYTAVQTNFGILIPVKPSVRDDLLFTYPILNFKYYSNVDKKYKLDVIDSDIEYKLGSIIFNDDKVIKYVRQIVVNKEMSEDEKIDEMVKLFEKIKGYFYVKDEFNEDKLKAIAKKYIINMSMVYSDIMRGMKDKIYKIKQQLASVISVNEDLINRIKGLNKKSDMNRVKKINEIIGIFKNIMDENTSEFILKHIANEVINDNIENALLNNMIVPDEFNVDEITMKESESVLLNIEDIKNWVKKYKNVEDEDEYVDVEE</sequence>
<name>A0A6C0DZQ5_9ZZZZ</name>
<dbReference type="EMBL" id="MN739679">
    <property type="protein sequence ID" value="QHT20645.1"/>
    <property type="molecule type" value="Genomic_DNA"/>
</dbReference>
<accession>A0A6C0DZQ5</accession>
<reference evidence="1" key="1">
    <citation type="journal article" date="2020" name="Nature">
        <title>Giant virus diversity and host interactions through global metagenomics.</title>
        <authorList>
            <person name="Schulz F."/>
            <person name="Roux S."/>
            <person name="Paez-Espino D."/>
            <person name="Jungbluth S."/>
            <person name="Walsh D.A."/>
            <person name="Denef V.J."/>
            <person name="McMahon K.D."/>
            <person name="Konstantinidis K.T."/>
            <person name="Eloe-Fadrosh E.A."/>
            <person name="Kyrpides N.C."/>
            <person name="Woyke T."/>
        </authorList>
    </citation>
    <scope>NUCLEOTIDE SEQUENCE</scope>
    <source>
        <strain evidence="1">GVMAG-M-3300023174-68</strain>
    </source>
</reference>
<proteinExistence type="predicted"/>
<evidence type="ECO:0000313" key="1">
    <source>
        <dbReference type="EMBL" id="QHT20645.1"/>
    </source>
</evidence>
<protein>
    <submittedName>
        <fullName evidence="1">Uncharacterized protein</fullName>
    </submittedName>
</protein>